<protein>
    <submittedName>
        <fullName evidence="4">Substrate-binding domain-containing protein</fullName>
    </submittedName>
</protein>
<feature type="region of interest" description="Disordered" evidence="2">
    <location>
        <begin position="29"/>
        <end position="51"/>
    </location>
</feature>
<evidence type="ECO:0000313" key="4">
    <source>
        <dbReference type="EMBL" id="WAL59566.1"/>
    </source>
</evidence>
<dbReference type="SUPFAM" id="SSF53850">
    <property type="entry name" value="Periplasmic binding protein-like II"/>
    <property type="match status" value="1"/>
</dbReference>
<feature type="signal peptide" evidence="3">
    <location>
        <begin position="1"/>
        <end position="26"/>
    </location>
</feature>
<proteinExistence type="predicted"/>
<dbReference type="KEGG" id="tsin:OXH18_20705"/>
<dbReference type="InterPro" id="IPR006311">
    <property type="entry name" value="TAT_signal"/>
</dbReference>
<evidence type="ECO:0000256" key="1">
    <source>
        <dbReference type="ARBA" id="ARBA00022729"/>
    </source>
</evidence>
<sequence length="443" mass="49087">MTRLSRRKLMKTGLAAGAAFTVARCASGTNTAQTNAPSGTPNNPATGPEVNTNQIKDVTLRFIGTGVSQINEIRDKAQEDLGFKLQMRALSTEENNQIAISQPGQYDIFDGEFFSLPLVVPSGNLQAIDVSKITEFDKIVPIFTQGKFDGTPVETSQGTYPFKVMYLTDQNSTEFATEPTNWATLLPFQYNADTLGYRPDLVNRKIESWAELFNPEFKGKTSILDIPSIGIMDAAMVAEASGLMKFGDKGNMTREEIDQITDLLKEQKRAGQFRAFWKTFDESVNLMSSGEVVLQSMWSPAVTAVKSQGIQCIYAPMKEGYRGWGGGIGLSKNLSGINLDAAYEYMNWMLDGWVGAFLGRQGYYSAVPENAKKFMSQAEYDFWYEGKPAAEDMIDPFGKKLESAGAVRDGGSFKERMGNVVVWNSTMDEQQYLVQKWNEFVAS</sequence>
<dbReference type="AlphaFoldDB" id="A0A9E9C425"/>
<feature type="chain" id="PRO_5038980673" evidence="3">
    <location>
        <begin position="27"/>
        <end position="443"/>
    </location>
</feature>
<keyword evidence="1 3" id="KW-0732">Signal</keyword>
<dbReference type="RefSeq" id="WP_268609360.1">
    <property type="nucleotide sequence ID" value="NZ_CP113797.1"/>
</dbReference>
<dbReference type="Proteomes" id="UP001163152">
    <property type="component" value="Chromosome"/>
</dbReference>
<dbReference type="PANTHER" id="PTHR30222">
    <property type="entry name" value="SPERMIDINE/PUTRESCINE-BINDING PERIPLASMIC PROTEIN"/>
    <property type="match status" value="1"/>
</dbReference>
<evidence type="ECO:0000313" key="5">
    <source>
        <dbReference type="Proteomes" id="UP001163152"/>
    </source>
</evidence>
<dbReference type="InterPro" id="IPR006059">
    <property type="entry name" value="SBP"/>
</dbReference>
<dbReference type="Gene3D" id="3.40.190.10">
    <property type="entry name" value="Periplasmic binding protein-like II"/>
    <property type="match status" value="1"/>
</dbReference>
<keyword evidence="5" id="KW-1185">Reference proteome</keyword>
<dbReference type="PANTHER" id="PTHR30222:SF17">
    <property type="entry name" value="SPERMIDINE_PUTRESCINE-BINDING PERIPLASMIC PROTEIN"/>
    <property type="match status" value="1"/>
</dbReference>
<dbReference type="PROSITE" id="PS51318">
    <property type="entry name" value="TAT"/>
    <property type="match status" value="1"/>
</dbReference>
<organism evidence="4 5">
    <name type="scientific">Thermocoleostomius sinensis A174</name>
    <dbReference type="NCBI Taxonomy" id="2016057"/>
    <lineage>
        <taxon>Bacteria</taxon>
        <taxon>Bacillati</taxon>
        <taxon>Cyanobacteriota</taxon>
        <taxon>Cyanophyceae</taxon>
        <taxon>Oculatellales</taxon>
        <taxon>Oculatellaceae</taxon>
        <taxon>Thermocoleostomius</taxon>
    </lineage>
</organism>
<reference evidence="4" key="1">
    <citation type="submission" date="2022-12" db="EMBL/GenBank/DDBJ databases">
        <title>Polyphasic identification of a Novel Hot-Spring Cyanobacterium Ocullathermofonsia sinensis gen nov. sp. nov. and Genomic Insights on its Adaptations to the Thermal Habitat.</title>
        <authorList>
            <person name="Daroch M."/>
            <person name="Tang J."/>
            <person name="Jiang Y."/>
        </authorList>
    </citation>
    <scope>NUCLEOTIDE SEQUENCE</scope>
    <source>
        <strain evidence="4">PKUAC-SCTA174</strain>
    </source>
</reference>
<evidence type="ECO:0000256" key="3">
    <source>
        <dbReference type="SAM" id="SignalP"/>
    </source>
</evidence>
<dbReference type="EMBL" id="CP113797">
    <property type="protein sequence ID" value="WAL59566.1"/>
    <property type="molecule type" value="Genomic_DNA"/>
</dbReference>
<evidence type="ECO:0000256" key="2">
    <source>
        <dbReference type="SAM" id="MobiDB-lite"/>
    </source>
</evidence>
<name>A0A9E9C425_9CYAN</name>
<gene>
    <name evidence="4" type="ORF">OXH18_20705</name>
</gene>
<accession>A0A9E9C425</accession>
<dbReference type="Pfam" id="PF13416">
    <property type="entry name" value="SBP_bac_8"/>
    <property type="match status" value="1"/>
</dbReference>